<dbReference type="SUPFAM" id="SSF53474">
    <property type="entry name" value="alpha/beta-Hydrolases"/>
    <property type="match status" value="1"/>
</dbReference>
<dbReference type="GO" id="GO:0000324">
    <property type="term" value="C:fungal-type vacuole"/>
    <property type="evidence" value="ECO:0007669"/>
    <property type="project" value="TreeGrafter"/>
</dbReference>
<keyword evidence="3 6" id="KW-0645">Protease</keyword>
<protein>
    <recommendedName>
        <fullName evidence="6">Carboxypeptidase</fullName>
        <ecNumber evidence="6">3.4.16.-</ecNumber>
    </recommendedName>
</protein>
<sequence length="480" mass="53354">MQPDIFRTLLGACIIAAGLTSASVIDRRYIQHRDALDHNVFEHGATGAKLSFVKNSGICETTAGVNQYSGYLSVGENLNMWFWFFEARENPETAPLISWLGGGPGNAAEYGLFTQNGPCQFYDEDTEPSLNPHSFNNYANVLYIDQPIGTGFSYGDTSQVNSTKDSSPYVWNLLQAFSAAFPEYEGRDFGIFTESYGGHTGPEVARYILEKNEEIEKGADGTKINLVALGLSNAWFDARMQELANIEYAFNNPYRPLINETVRDELLSLYNETVVPSIDKCRATDSMEDCFGAYMTYLNDLEFRMLAAARETYGTVDIGDIRANPTRPNTQHIQYLQRPDIQEAVGGLTNYTDSGGAIGIVLSGDGKYPYAKSFTSELSDVVKAGVKVLIWTGDADYVCNYVGTQRIAESVEWSGQQVFTDAAMEPYTVNGIQKGEFKKLDNLNLARVYEAGHNLMWYQPEAGIQIFRQFLIEPEGVRST</sequence>
<evidence type="ECO:0000256" key="2">
    <source>
        <dbReference type="ARBA" id="ARBA00022645"/>
    </source>
</evidence>
<organism evidence="7 8">
    <name type="scientific">Lomentospora prolificans</name>
    <dbReference type="NCBI Taxonomy" id="41688"/>
    <lineage>
        <taxon>Eukaryota</taxon>
        <taxon>Fungi</taxon>
        <taxon>Dikarya</taxon>
        <taxon>Ascomycota</taxon>
        <taxon>Pezizomycotina</taxon>
        <taxon>Sordariomycetes</taxon>
        <taxon>Hypocreomycetidae</taxon>
        <taxon>Microascales</taxon>
        <taxon>Microascaceae</taxon>
        <taxon>Lomentospora</taxon>
    </lineage>
</organism>
<dbReference type="InterPro" id="IPR001563">
    <property type="entry name" value="Peptidase_S10"/>
</dbReference>
<dbReference type="AlphaFoldDB" id="A0A2N3NKV2"/>
<name>A0A2N3NKV2_9PEZI</name>
<dbReference type="Gene3D" id="1.10.287.410">
    <property type="match status" value="1"/>
</dbReference>
<dbReference type="Proteomes" id="UP000233524">
    <property type="component" value="Unassembled WGS sequence"/>
</dbReference>
<comment type="similarity">
    <text evidence="1 6">Belongs to the peptidase S10 family.</text>
</comment>
<keyword evidence="2 6" id="KW-0121">Carboxypeptidase</keyword>
<gene>
    <name evidence="7" type="ORF">jhhlp_000333</name>
</gene>
<evidence type="ECO:0000313" key="8">
    <source>
        <dbReference type="Proteomes" id="UP000233524"/>
    </source>
</evidence>
<proteinExistence type="inferred from homology"/>
<dbReference type="InterPro" id="IPR029058">
    <property type="entry name" value="AB_hydrolase_fold"/>
</dbReference>
<dbReference type="STRING" id="41688.A0A2N3NKV2"/>
<dbReference type="EC" id="3.4.16.-" evidence="6"/>
<keyword evidence="5" id="KW-0325">Glycoprotein</keyword>
<dbReference type="VEuPathDB" id="FungiDB:jhhlp_000333"/>
<dbReference type="EMBL" id="NLAX01000002">
    <property type="protein sequence ID" value="PKS12992.1"/>
    <property type="molecule type" value="Genomic_DNA"/>
</dbReference>
<evidence type="ECO:0000256" key="4">
    <source>
        <dbReference type="ARBA" id="ARBA00022801"/>
    </source>
</evidence>
<dbReference type="PANTHER" id="PTHR11802:SF453">
    <property type="entry name" value="S1, PUTATIVE-RELATED"/>
    <property type="match status" value="1"/>
</dbReference>
<dbReference type="OrthoDB" id="443318at2759"/>
<keyword evidence="4 6" id="KW-0378">Hydrolase</keyword>
<dbReference type="GO" id="GO:0006508">
    <property type="term" value="P:proteolysis"/>
    <property type="evidence" value="ECO:0007669"/>
    <property type="project" value="UniProtKB-KW"/>
</dbReference>
<comment type="caution">
    <text evidence="7">The sequence shown here is derived from an EMBL/GenBank/DDBJ whole genome shotgun (WGS) entry which is preliminary data.</text>
</comment>
<evidence type="ECO:0000313" key="7">
    <source>
        <dbReference type="EMBL" id="PKS12992.1"/>
    </source>
</evidence>
<dbReference type="PRINTS" id="PR00724">
    <property type="entry name" value="CRBOXYPTASEC"/>
</dbReference>
<dbReference type="InParanoid" id="A0A2N3NKV2"/>
<evidence type="ECO:0000256" key="6">
    <source>
        <dbReference type="RuleBase" id="RU361156"/>
    </source>
</evidence>
<accession>A0A2N3NKV2</accession>
<evidence type="ECO:0000256" key="5">
    <source>
        <dbReference type="ARBA" id="ARBA00023180"/>
    </source>
</evidence>
<dbReference type="PROSITE" id="PS00131">
    <property type="entry name" value="CARBOXYPEPT_SER_SER"/>
    <property type="match status" value="1"/>
</dbReference>
<dbReference type="Gene3D" id="3.40.50.1820">
    <property type="entry name" value="alpha/beta hydrolase"/>
    <property type="match status" value="1"/>
</dbReference>
<evidence type="ECO:0000256" key="3">
    <source>
        <dbReference type="ARBA" id="ARBA00022670"/>
    </source>
</evidence>
<evidence type="ECO:0000256" key="1">
    <source>
        <dbReference type="ARBA" id="ARBA00009431"/>
    </source>
</evidence>
<dbReference type="GO" id="GO:0004185">
    <property type="term" value="F:serine-type carboxypeptidase activity"/>
    <property type="evidence" value="ECO:0007669"/>
    <property type="project" value="UniProtKB-UniRule"/>
</dbReference>
<dbReference type="Pfam" id="PF00450">
    <property type="entry name" value="Peptidase_S10"/>
    <property type="match status" value="1"/>
</dbReference>
<keyword evidence="8" id="KW-1185">Reference proteome</keyword>
<dbReference type="PANTHER" id="PTHR11802">
    <property type="entry name" value="SERINE PROTEASE FAMILY S10 SERINE CARBOXYPEPTIDASE"/>
    <property type="match status" value="1"/>
</dbReference>
<dbReference type="InterPro" id="IPR018202">
    <property type="entry name" value="Ser_caboxypep_ser_AS"/>
</dbReference>
<reference evidence="7 8" key="1">
    <citation type="journal article" date="2017" name="G3 (Bethesda)">
        <title>First Draft Genome Sequence of the Pathogenic Fungus Lomentospora prolificans (Formerly Scedosporium prolificans).</title>
        <authorList>
            <person name="Luo R."/>
            <person name="Zimin A."/>
            <person name="Workman R."/>
            <person name="Fan Y."/>
            <person name="Pertea G."/>
            <person name="Grossman N."/>
            <person name="Wear M.P."/>
            <person name="Jia B."/>
            <person name="Miller H."/>
            <person name="Casadevall A."/>
            <person name="Timp W."/>
            <person name="Zhang S.X."/>
            <person name="Salzberg S.L."/>
        </authorList>
    </citation>
    <scope>NUCLEOTIDE SEQUENCE [LARGE SCALE GENOMIC DNA]</scope>
    <source>
        <strain evidence="7 8">JHH-5317</strain>
    </source>
</reference>